<evidence type="ECO:0000313" key="2">
    <source>
        <dbReference type="EMBL" id="PSN63601.1"/>
    </source>
</evidence>
<feature type="compositionally biased region" description="Basic and acidic residues" evidence="1">
    <location>
        <begin position="120"/>
        <end position="133"/>
    </location>
</feature>
<proteinExistence type="predicted"/>
<sequence length="318" mass="34289">MPNIASRQPRTPRPRLPFFSFQPHNCGWPFGPAYTLSDHRSPGTPHAHLLSFCPASARIRLDDPPNPIGTLLVQLLTRAPSPYPCPIPAPALATLFLRSDSSTLRTPSMPLNPRPPTPHTEPRKSPPREKNKTSDIGPPNNTPDSSTCLRPTSQPASLYYLLHAMQGTRPSPILEALGKKSLYATALFGDAKLSSPSPSSPFQDLVLCFETVMACLTTPSLPRSCFPYKHPAFEKCKGVQGVWRARGPHPTHRNAQQGGSSAKAAETGPSVCLCFGLGPGRRGEISLEKAELSGAVGRRGLTPFFGLGLPGCFCLVLF</sequence>
<protein>
    <submittedName>
        <fullName evidence="2">Uncharacterized protein</fullName>
    </submittedName>
</protein>
<name>A0A2T2NDT7_CORCC</name>
<organism evidence="2 3">
    <name type="scientific">Corynespora cassiicola Philippines</name>
    <dbReference type="NCBI Taxonomy" id="1448308"/>
    <lineage>
        <taxon>Eukaryota</taxon>
        <taxon>Fungi</taxon>
        <taxon>Dikarya</taxon>
        <taxon>Ascomycota</taxon>
        <taxon>Pezizomycotina</taxon>
        <taxon>Dothideomycetes</taxon>
        <taxon>Pleosporomycetidae</taxon>
        <taxon>Pleosporales</taxon>
        <taxon>Corynesporascaceae</taxon>
        <taxon>Corynespora</taxon>
    </lineage>
</organism>
<keyword evidence="3" id="KW-1185">Reference proteome</keyword>
<evidence type="ECO:0000313" key="3">
    <source>
        <dbReference type="Proteomes" id="UP000240883"/>
    </source>
</evidence>
<gene>
    <name evidence="2" type="ORF">BS50DRAFT_84782</name>
</gene>
<reference evidence="2 3" key="1">
    <citation type="journal article" date="2018" name="Front. Microbiol.">
        <title>Genome-Wide Analysis of Corynespora cassiicola Leaf Fall Disease Putative Effectors.</title>
        <authorList>
            <person name="Lopez D."/>
            <person name="Ribeiro S."/>
            <person name="Label P."/>
            <person name="Fumanal B."/>
            <person name="Venisse J.S."/>
            <person name="Kohler A."/>
            <person name="de Oliveira R.R."/>
            <person name="Labutti K."/>
            <person name="Lipzen A."/>
            <person name="Lail K."/>
            <person name="Bauer D."/>
            <person name="Ohm R.A."/>
            <person name="Barry K.W."/>
            <person name="Spatafora J."/>
            <person name="Grigoriev I.V."/>
            <person name="Martin F.M."/>
            <person name="Pujade-Renaud V."/>
        </authorList>
    </citation>
    <scope>NUCLEOTIDE SEQUENCE [LARGE SCALE GENOMIC DNA]</scope>
    <source>
        <strain evidence="2 3">Philippines</strain>
    </source>
</reference>
<evidence type="ECO:0000256" key="1">
    <source>
        <dbReference type="SAM" id="MobiDB-lite"/>
    </source>
</evidence>
<dbReference type="AlphaFoldDB" id="A0A2T2NDT7"/>
<feature type="region of interest" description="Disordered" evidence="1">
    <location>
        <begin position="103"/>
        <end position="150"/>
    </location>
</feature>
<dbReference type="EMBL" id="KZ678139">
    <property type="protein sequence ID" value="PSN63601.1"/>
    <property type="molecule type" value="Genomic_DNA"/>
</dbReference>
<feature type="compositionally biased region" description="Pro residues" evidence="1">
    <location>
        <begin position="110"/>
        <end position="119"/>
    </location>
</feature>
<dbReference type="Proteomes" id="UP000240883">
    <property type="component" value="Unassembled WGS sequence"/>
</dbReference>
<accession>A0A2T2NDT7</accession>